<dbReference type="AlphaFoldDB" id="A0A7R7ZRL0"/>
<accession>A0A7R7ZRL0</accession>
<reference evidence="1" key="2">
    <citation type="submission" date="2021-02" db="EMBL/GenBank/DDBJ databases">
        <title>Aspergillus chevalieri M1 genome sequence.</title>
        <authorList>
            <person name="Kadooka C."/>
            <person name="Mori K."/>
            <person name="Futagami T."/>
        </authorList>
    </citation>
    <scope>NUCLEOTIDE SEQUENCE</scope>
    <source>
        <strain evidence="1">M1</strain>
    </source>
</reference>
<dbReference type="KEGG" id="ache:ACHE_60685S"/>
<name>A0A7R7ZRL0_ASPCH</name>
<evidence type="ECO:0000313" key="1">
    <source>
        <dbReference type="EMBL" id="BCR90799.1"/>
    </source>
</evidence>
<dbReference type="RefSeq" id="XP_043139321.1">
    <property type="nucleotide sequence ID" value="XM_043281887.1"/>
</dbReference>
<gene>
    <name evidence="1" type="ORF">ACHE_60685S</name>
</gene>
<evidence type="ECO:0000313" key="2">
    <source>
        <dbReference type="Proteomes" id="UP000637239"/>
    </source>
</evidence>
<dbReference type="Proteomes" id="UP000637239">
    <property type="component" value="Chromosome 6"/>
</dbReference>
<sequence>MAFSFGFSGDDIDIDDSEVEQPVQVNSISAPVENDLPEPVAAKRHEMGEWVSWIPNL</sequence>
<protein>
    <submittedName>
        <fullName evidence="1">Uncharacterized protein</fullName>
    </submittedName>
</protein>
<organism evidence="1 2">
    <name type="scientific">Aspergillus chevalieri</name>
    <name type="common">Eurotium chevalieri</name>
    <dbReference type="NCBI Taxonomy" id="182096"/>
    <lineage>
        <taxon>Eukaryota</taxon>
        <taxon>Fungi</taxon>
        <taxon>Dikarya</taxon>
        <taxon>Ascomycota</taxon>
        <taxon>Pezizomycotina</taxon>
        <taxon>Eurotiomycetes</taxon>
        <taxon>Eurotiomycetidae</taxon>
        <taxon>Eurotiales</taxon>
        <taxon>Aspergillaceae</taxon>
        <taxon>Aspergillus</taxon>
        <taxon>Aspergillus subgen. Aspergillus</taxon>
    </lineage>
</organism>
<dbReference type="GeneID" id="66985157"/>
<keyword evidence="2" id="KW-1185">Reference proteome</keyword>
<proteinExistence type="predicted"/>
<dbReference type="EMBL" id="AP024421">
    <property type="protein sequence ID" value="BCR90799.1"/>
    <property type="molecule type" value="Genomic_DNA"/>
</dbReference>
<reference evidence="1" key="1">
    <citation type="submission" date="2021-01" db="EMBL/GenBank/DDBJ databases">
        <authorList>
            <consortium name="Aspergillus chevalieri M1 genome sequencing consortium"/>
            <person name="Kazuki M."/>
            <person name="Futagami T."/>
        </authorList>
    </citation>
    <scope>NUCLEOTIDE SEQUENCE</scope>
    <source>
        <strain evidence="1">M1</strain>
    </source>
</reference>